<keyword evidence="1" id="KW-0472">Membrane</keyword>
<dbReference type="Proteomes" id="UP000675554">
    <property type="component" value="Unassembled WGS sequence"/>
</dbReference>
<evidence type="ECO:0000313" key="2">
    <source>
        <dbReference type="EMBL" id="MBR7679238.1"/>
    </source>
</evidence>
<dbReference type="InterPro" id="IPR001712">
    <property type="entry name" value="T3SS_FHIPEP"/>
</dbReference>
<feature type="non-terminal residue" evidence="2">
    <location>
        <position position="66"/>
    </location>
</feature>
<reference evidence="2" key="1">
    <citation type="submission" date="2021-04" db="EMBL/GenBank/DDBJ databases">
        <title>Sequencing of actinobacteria type strains.</title>
        <authorList>
            <person name="Nguyen G.-S."/>
            <person name="Wentzel A."/>
        </authorList>
    </citation>
    <scope>NUCLEOTIDE SEQUENCE</scope>
    <source>
        <strain evidence="2">DSM 42095</strain>
    </source>
</reference>
<accession>A0A8T4J6B6</accession>
<evidence type="ECO:0000313" key="3">
    <source>
        <dbReference type="Proteomes" id="UP000675554"/>
    </source>
</evidence>
<dbReference type="PANTHER" id="PTHR30161">
    <property type="entry name" value="FLAGELLAR EXPORT PROTEIN, MEMBRANE FLHA SUBUNIT-RELATED"/>
    <property type="match status" value="1"/>
</dbReference>
<dbReference type="AlphaFoldDB" id="A0A8T4J6B6"/>
<name>A0A8T4J6B6_9ACTN</name>
<evidence type="ECO:0000256" key="1">
    <source>
        <dbReference type="SAM" id="Phobius"/>
    </source>
</evidence>
<dbReference type="GO" id="GO:0009306">
    <property type="term" value="P:protein secretion"/>
    <property type="evidence" value="ECO:0007669"/>
    <property type="project" value="InterPro"/>
</dbReference>
<feature type="transmembrane region" description="Helical" evidence="1">
    <location>
        <begin position="6"/>
        <end position="23"/>
    </location>
</feature>
<dbReference type="Pfam" id="PF00771">
    <property type="entry name" value="FHIPEP"/>
    <property type="match status" value="1"/>
</dbReference>
<comment type="caution">
    <text evidence="2">The sequence shown here is derived from an EMBL/GenBank/DDBJ whole genome shotgun (WGS) entry which is preliminary data.</text>
</comment>
<organism evidence="2 3">
    <name type="scientific">Streptomyces daliensis</name>
    <dbReference type="NCBI Taxonomy" id="299421"/>
    <lineage>
        <taxon>Bacteria</taxon>
        <taxon>Bacillati</taxon>
        <taxon>Actinomycetota</taxon>
        <taxon>Actinomycetes</taxon>
        <taxon>Kitasatosporales</taxon>
        <taxon>Streptomycetaceae</taxon>
        <taxon>Streptomyces</taxon>
    </lineage>
</organism>
<keyword evidence="3" id="KW-1185">Reference proteome</keyword>
<feature type="transmembrane region" description="Helical" evidence="1">
    <location>
        <begin position="30"/>
        <end position="49"/>
    </location>
</feature>
<dbReference type="EMBL" id="JAGSMN010002442">
    <property type="protein sequence ID" value="MBR7679238.1"/>
    <property type="molecule type" value="Genomic_DNA"/>
</dbReference>
<dbReference type="GO" id="GO:0005886">
    <property type="term" value="C:plasma membrane"/>
    <property type="evidence" value="ECO:0007669"/>
    <property type="project" value="TreeGrafter"/>
</dbReference>
<gene>
    <name evidence="2" type="ORF">KDA82_41190</name>
</gene>
<keyword evidence="1" id="KW-1133">Transmembrane helix</keyword>
<protein>
    <submittedName>
        <fullName evidence="2">FHIPEP family type III secretion protein</fullName>
    </submittedName>
</protein>
<dbReference type="PANTHER" id="PTHR30161:SF1">
    <property type="entry name" value="FLAGELLAR BIOSYNTHESIS PROTEIN FLHA-RELATED"/>
    <property type="match status" value="1"/>
</dbReference>
<dbReference type="GO" id="GO:0044780">
    <property type="term" value="P:bacterial-type flagellum assembly"/>
    <property type="evidence" value="ECO:0007669"/>
    <property type="project" value="TreeGrafter"/>
</dbReference>
<sequence length="66" mass="7297">MSARDLSILSGVVLIVAMLIIPFPTWMLSILIIVNISLALIVLLTTMNMQEPLQFSIFPSLLLLLT</sequence>
<proteinExistence type="predicted"/>
<keyword evidence="1" id="KW-0812">Transmembrane</keyword>